<reference evidence="2 3" key="1">
    <citation type="journal article" date="2007" name="Science">
        <title>The Fusarium graminearum genome reveals a link between localized polymorphism and pathogen specialization.</title>
        <authorList>
            <person name="Cuomo C.A."/>
            <person name="Gueldener U."/>
            <person name="Xu J.-R."/>
            <person name="Trail F."/>
            <person name="Turgeon B.G."/>
            <person name="Di Pietro A."/>
            <person name="Walton J.D."/>
            <person name="Ma L.-J."/>
            <person name="Baker S.E."/>
            <person name="Rep M."/>
            <person name="Adam G."/>
            <person name="Antoniw J."/>
            <person name="Baldwin T."/>
            <person name="Calvo S.E."/>
            <person name="Chang Y.-L."/>
            <person name="DeCaprio D."/>
            <person name="Gale L.R."/>
            <person name="Gnerre S."/>
            <person name="Goswami R.S."/>
            <person name="Hammond-Kosack K."/>
            <person name="Harris L.J."/>
            <person name="Hilburn K."/>
            <person name="Kennell J.C."/>
            <person name="Kroken S."/>
            <person name="Magnuson J.K."/>
            <person name="Mannhaupt G."/>
            <person name="Mauceli E.W."/>
            <person name="Mewes H.-W."/>
            <person name="Mitterbauer R."/>
            <person name="Muehlbauer G."/>
            <person name="Muensterkoetter M."/>
            <person name="Nelson D."/>
            <person name="O'Donnell K."/>
            <person name="Ouellet T."/>
            <person name="Qi W."/>
            <person name="Quesneville H."/>
            <person name="Roncero M.I.G."/>
            <person name="Seong K.-Y."/>
            <person name="Tetko I.V."/>
            <person name="Urban M."/>
            <person name="Waalwijk C."/>
            <person name="Ward T.J."/>
            <person name="Yao J."/>
            <person name="Birren B.W."/>
            <person name="Kistler H.C."/>
        </authorList>
    </citation>
    <scope>NUCLEOTIDE SEQUENCE [LARGE SCALE GENOMIC DNA]</scope>
    <source>
        <strain evidence="3">ATCC MYA-4620 / CBS 123657 / FGSC 9075 / NRRL 31084 / PH-1</strain>
        <strain evidence="2">PH-1 / ATCC MYA-4620 / FGSC 9075 / NRRL 31084</strain>
    </source>
</reference>
<accession>A0A098DNL2</accession>
<accession>A0A0E0SAI7</accession>
<evidence type="ECO:0000313" key="3">
    <source>
        <dbReference type="Proteomes" id="UP000070720"/>
    </source>
</evidence>
<organism evidence="1 3">
    <name type="scientific">Gibberella zeae (strain ATCC MYA-4620 / CBS 123657 / FGSC 9075 / NRRL 31084 / PH-1)</name>
    <name type="common">Wheat head blight fungus</name>
    <name type="synonym">Fusarium graminearum</name>
    <dbReference type="NCBI Taxonomy" id="229533"/>
    <lineage>
        <taxon>Eukaryota</taxon>
        <taxon>Fungi</taxon>
        <taxon>Dikarya</taxon>
        <taxon>Ascomycota</taxon>
        <taxon>Pezizomycotina</taxon>
        <taxon>Sordariomycetes</taxon>
        <taxon>Hypocreomycetidae</taxon>
        <taxon>Hypocreales</taxon>
        <taxon>Nectriaceae</taxon>
        <taxon>Fusarium</taxon>
    </lineage>
</organism>
<evidence type="ECO:0000313" key="1">
    <source>
        <dbReference type="EMBL" id="CEF83450.1"/>
    </source>
</evidence>
<dbReference type="EnsemblFungi" id="CEF83450">
    <property type="protein sequence ID" value="CEF83450"/>
    <property type="gene ID" value="FGRRES_09213_M"/>
</dbReference>
<dbReference type="InParanoid" id="A0A098DNL2"/>
<evidence type="ECO:0000313" key="2">
    <source>
        <dbReference type="EnsemblFungi" id="CEF83450"/>
    </source>
</evidence>
<reference evidence="2" key="4">
    <citation type="submission" date="2017-01" db="UniProtKB">
        <authorList>
            <consortium name="EnsemblFungi"/>
        </authorList>
    </citation>
    <scope>IDENTIFICATION</scope>
    <source>
        <strain evidence="2">PH-1 / ATCC MYA-4620 / FGSC 9075 / NRRL 31084</strain>
    </source>
</reference>
<reference evidence="2 3" key="2">
    <citation type="journal article" date="2010" name="Nature">
        <title>Comparative genomics reveals mobile pathogenicity chromosomes in Fusarium.</title>
        <authorList>
            <person name="Ma L.J."/>
            <person name="van der Does H.C."/>
            <person name="Borkovich K.A."/>
            <person name="Coleman J.J."/>
            <person name="Daboussi M.J."/>
            <person name="Di Pietro A."/>
            <person name="Dufresne M."/>
            <person name="Freitag M."/>
            <person name="Grabherr M."/>
            <person name="Henrissat B."/>
            <person name="Houterman P.M."/>
            <person name="Kang S."/>
            <person name="Shim W.B."/>
            <person name="Woloshuk C."/>
            <person name="Xie X."/>
            <person name="Xu J.R."/>
            <person name="Antoniw J."/>
            <person name="Baker S.E."/>
            <person name="Bluhm B.H."/>
            <person name="Breakspear A."/>
            <person name="Brown D.W."/>
            <person name="Butchko R.A."/>
            <person name="Chapman S."/>
            <person name="Coulson R."/>
            <person name="Coutinho P.M."/>
            <person name="Danchin E.G."/>
            <person name="Diener A."/>
            <person name="Gale L.R."/>
            <person name="Gardiner D.M."/>
            <person name="Goff S."/>
            <person name="Hammond-Kosack K.E."/>
            <person name="Hilburn K."/>
            <person name="Hua-Van A."/>
            <person name="Jonkers W."/>
            <person name="Kazan K."/>
            <person name="Kodira C.D."/>
            <person name="Koehrsen M."/>
            <person name="Kumar L."/>
            <person name="Lee Y.H."/>
            <person name="Li L."/>
            <person name="Manners J.M."/>
            <person name="Miranda-Saavedra D."/>
            <person name="Mukherjee M."/>
            <person name="Park G."/>
            <person name="Park J."/>
            <person name="Park S.Y."/>
            <person name="Proctor R.H."/>
            <person name="Regev A."/>
            <person name="Ruiz-Roldan M.C."/>
            <person name="Sain D."/>
            <person name="Sakthikumar S."/>
            <person name="Sykes S."/>
            <person name="Schwartz D.C."/>
            <person name="Turgeon B.G."/>
            <person name="Wapinski I."/>
            <person name="Yoder O."/>
            <person name="Young S."/>
            <person name="Zeng Q."/>
            <person name="Zhou S."/>
            <person name="Galagan J."/>
            <person name="Cuomo C.A."/>
            <person name="Kistler H.C."/>
            <person name="Rep M."/>
        </authorList>
    </citation>
    <scope>GENOME REANNOTATION</scope>
    <source>
        <strain evidence="3">ATCC MYA-4620 / CBS 123657 / FGSC 9075 / NRRL 31084 / PH-1</strain>
        <strain evidence="2">PH-1 / ATCC MYA-4620 / FGSC 9075 / NRRL 31084</strain>
    </source>
</reference>
<dbReference type="VEuPathDB" id="FungiDB:FGRAMPH1_01G27649"/>
<dbReference type="STRING" id="229533.A0A098DNL2"/>
<protein>
    <submittedName>
        <fullName evidence="1">Chromosome 4, complete genome</fullName>
    </submittedName>
</protein>
<keyword evidence="3" id="KW-1185">Reference proteome</keyword>
<dbReference type="AlphaFoldDB" id="A0A098DNL2"/>
<dbReference type="EMBL" id="HG970335">
    <property type="protein sequence ID" value="CEF83450.1"/>
    <property type="molecule type" value="Genomic_DNA"/>
</dbReference>
<gene>
    <name evidence="2" type="primary">FG09213.1</name>
    <name evidence="1" type="ORF">FGRAMPH1_01T27649</name>
</gene>
<reference evidence="1 3" key="3">
    <citation type="journal article" date="2015" name="BMC Genomics">
        <title>The completed genome sequence of the pathogenic ascomycete fungus Fusarium graminearum.</title>
        <authorList>
            <person name="King R."/>
            <person name="Urban M."/>
            <person name="Hammond-Kosack M.C."/>
            <person name="Hassani-Pak K."/>
            <person name="Hammond-Kosack K.E."/>
        </authorList>
    </citation>
    <scope>NUCLEOTIDE SEQUENCE [LARGE SCALE GENOMIC DNA]</scope>
    <source>
        <strain evidence="3">ATCC MYA-4620 / CBS 123657 / FGSC 9075 / NRRL 31084 / PH-1</strain>
        <strain evidence="1">PH-1</strain>
    </source>
</reference>
<sequence>MYSFHITHQDDEAGSAGRSMIRPTPIYYQRQTGLNADDKLALDGVFAMLQPTPIYHRQQATAESDDEPDLEDSTLLRPTHQSQICQIPVDRLALARGMLKPTPIHHWEQETSDSEDESDFDEEVTLLQPTPIYHREQVTSDSDGEFDFEDFPMRFSDDGVYSVTPTFWHYRDEMAVRRRVERTMELSVDMYSPTIEGRNCDWALIFHDPFFGKAFRFRMAGGPRIGEPWRFDFECGWPNPFPTPAKRYFITTMPERQCHRIHAAARRTHGRFCQQWVVDALRDLESQSLVPPGKASELYQFLEMDQYPDVQPSYNDQLTRIEQERALPLSERMLLWTFGQRHREVSIFGRLHGRFVEGMLRLGLDLEVQILINHRSDQTEAMWVKWRTILFDG</sequence>
<name>A0A098DNL2_GIBZE</name>
<proteinExistence type="predicted"/>
<dbReference type="Proteomes" id="UP000070720">
    <property type="component" value="Chromosome 4"/>
</dbReference>